<evidence type="ECO:0000256" key="5">
    <source>
        <dbReference type="ARBA" id="ARBA00023136"/>
    </source>
</evidence>
<feature type="transmembrane region" description="Helical" evidence="7">
    <location>
        <begin position="43"/>
        <end position="66"/>
    </location>
</feature>
<feature type="transmembrane region" description="Helical" evidence="7">
    <location>
        <begin position="12"/>
        <end position="31"/>
    </location>
</feature>
<feature type="transmembrane region" description="Helical" evidence="7">
    <location>
        <begin position="465"/>
        <end position="481"/>
    </location>
</feature>
<feature type="domain" description="Cytochrome c assembly protein" evidence="8">
    <location>
        <begin position="845"/>
        <end position="1049"/>
    </location>
</feature>
<dbReference type="KEGG" id="pob:LPB03_06080"/>
<feature type="region of interest" description="Disordered" evidence="6">
    <location>
        <begin position="485"/>
        <end position="528"/>
    </location>
</feature>
<dbReference type="PANTHER" id="PTHR30071:SF1">
    <property type="entry name" value="CYTOCHROME B_B6 PROTEIN-RELATED"/>
    <property type="match status" value="1"/>
</dbReference>
<dbReference type="PANTHER" id="PTHR30071">
    <property type="entry name" value="HEME EXPORTER PROTEIN C"/>
    <property type="match status" value="1"/>
</dbReference>
<evidence type="ECO:0000313" key="10">
    <source>
        <dbReference type="EMBL" id="OBY65015.1"/>
    </source>
</evidence>
<organism evidence="10 11">
    <name type="scientific">Polaribacter vadi</name>
    <dbReference type="NCBI Taxonomy" id="1774273"/>
    <lineage>
        <taxon>Bacteria</taxon>
        <taxon>Pseudomonadati</taxon>
        <taxon>Bacteroidota</taxon>
        <taxon>Flavobacteriia</taxon>
        <taxon>Flavobacteriales</taxon>
        <taxon>Flavobacteriaceae</taxon>
    </lineage>
</organism>
<evidence type="ECO:0000256" key="6">
    <source>
        <dbReference type="SAM" id="MobiDB-lite"/>
    </source>
</evidence>
<keyword evidence="5 7" id="KW-0472">Membrane</keyword>
<dbReference type="InterPro" id="IPR007816">
    <property type="entry name" value="ResB-like_domain"/>
</dbReference>
<feature type="transmembrane region" description="Helical" evidence="7">
    <location>
        <begin position="996"/>
        <end position="1013"/>
    </location>
</feature>
<dbReference type="Proteomes" id="UP000092584">
    <property type="component" value="Unassembled WGS sequence"/>
</dbReference>
<evidence type="ECO:0000256" key="7">
    <source>
        <dbReference type="SAM" id="Phobius"/>
    </source>
</evidence>
<dbReference type="InterPro" id="IPR045062">
    <property type="entry name" value="Cyt_c_biogenesis_CcsA/CcmC"/>
</dbReference>
<feature type="domain" description="ResB-like" evidence="9">
    <location>
        <begin position="341"/>
        <end position="417"/>
    </location>
</feature>
<evidence type="ECO:0000256" key="2">
    <source>
        <dbReference type="ARBA" id="ARBA00022692"/>
    </source>
</evidence>
<reference evidence="11" key="1">
    <citation type="submission" date="2016-02" db="EMBL/GenBank/DDBJ databases">
        <authorList>
            <person name="Shin S.-K."/>
            <person name="Yi H."/>
            <person name="Kim E."/>
        </authorList>
    </citation>
    <scope>NUCLEOTIDE SEQUENCE [LARGE SCALE GENOMIC DNA]</scope>
    <source>
        <strain evidence="11">LPB0003</strain>
    </source>
</reference>
<dbReference type="AlphaFoldDB" id="A0A1B8TZL3"/>
<evidence type="ECO:0000313" key="11">
    <source>
        <dbReference type="Proteomes" id="UP000092584"/>
    </source>
</evidence>
<feature type="transmembrane region" description="Helical" evidence="7">
    <location>
        <begin position="78"/>
        <end position="98"/>
    </location>
</feature>
<dbReference type="RefSeq" id="WP_065318769.1">
    <property type="nucleotide sequence ID" value="NZ_CP017477.1"/>
</dbReference>
<feature type="transmembrane region" description="Helical" evidence="7">
    <location>
        <begin position="913"/>
        <end position="940"/>
    </location>
</feature>
<feature type="transmembrane region" description="Helical" evidence="7">
    <location>
        <begin position="961"/>
        <end position="981"/>
    </location>
</feature>
<keyword evidence="11" id="KW-1185">Reference proteome</keyword>
<dbReference type="GO" id="GO:0020037">
    <property type="term" value="F:heme binding"/>
    <property type="evidence" value="ECO:0007669"/>
    <property type="project" value="InterPro"/>
</dbReference>
<evidence type="ECO:0000256" key="1">
    <source>
        <dbReference type="ARBA" id="ARBA00004141"/>
    </source>
</evidence>
<evidence type="ECO:0000256" key="3">
    <source>
        <dbReference type="ARBA" id="ARBA00022748"/>
    </source>
</evidence>
<dbReference type="OrthoDB" id="9814290at2"/>
<dbReference type="GO" id="GO:0005886">
    <property type="term" value="C:plasma membrane"/>
    <property type="evidence" value="ECO:0007669"/>
    <property type="project" value="TreeGrafter"/>
</dbReference>
<feature type="transmembrane region" description="Helical" evidence="7">
    <location>
        <begin position="818"/>
        <end position="839"/>
    </location>
</feature>
<feature type="transmembrane region" description="Helical" evidence="7">
    <location>
        <begin position="1025"/>
        <end position="1045"/>
    </location>
</feature>
<accession>A0A1B8TZL3</accession>
<dbReference type="STRING" id="1774273.LPB03_06080"/>
<protein>
    <submittedName>
        <fullName evidence="10">Cytochrome C biogenesis protein</fullName>
    </submittedName>
</protein>
<evidence type="ECO:0000256" key="4">
    <source>
        <dbReference type="ARBA" id="ARBA00022989"/>
    </source>
</evidence>
<feature type="transmembrane region" description="Helical" evidence="7">
    <location>
        <begin position="422"/>
        <end position="445"/>
    </location>
</feature>
<keyword evidence="4 7" id="KW-1133">Transmembrane helix</keyword>
<dbReference type="Pfam" id="PF05140">
    <property type="entry name" value="ResB"/>
    <property type="match status" value="1"/>
</dbReference>
<proteinExistence type="predicted"/>
<dbReference type="EMBL" id="LSFM01000021">
    <property type="protein sequence ID" value="OBY65015.1"/>
    <property type="molecule type" value="Genomic_DNA"/>
</dbReference>
<feature type="compositionally biased region" description="Basic and acidic residues" evidence="6">
    <location>
        <begin position="505"/>
        <end position="517"/>
    </location>
</feature>
<feature type="transmembrane region" description="Helical" evidence="7">
    <location>
        <begin position="788"/>
        <end position="806"/>
    </location>
</feature>
<dbReference type="Pfam" id="PF01578">
    <property type="entry name" value="Cytochrom_C_asm"/>
    <property type="match status" value="1"/>
</dbReference>
<sequence length="1087" mass="124409">MKNFFSFLYSTRLMAVLFILFAVAMGIATFIENDFGTQTSKALVYNTWWFELIIIFFVINFFGNIFRYKLYKKEKWATFMFHAAFLLIIIGAAVTRYIGYEGIMLINEGETTSQFLSETTYINVIVDNNKEQKELHEPILLSAWGSNNWSFSDNFRGQDYEIELVDYIPWAEKKFIDDENGVEHLFLVESSEGSRHEHYVKSGTVQNIHNILVGYNATDNNASINIFKRNDSLKIVTKSDGAYQVMATMAEGTVQKDTVQDFNLRSLYNIAGLPFVVPQYPSKGSMETVSGPKDDKKLDVVVLDLTANNETKRVELTGGKFNNDNFKEFTLNSLNFRMWYGARILQAPFQVKLNDFQLEKYPGSESAASYASEVTVIDGEEKFDYRIFMNHILDHKGYKLFQASYDLSGEKEQTHLSVNHDWWGTFITYLGYSFLYTGMICIFFAKHTRFDSLKKSLKKIKKKKLTMAVLLAVFVSSFSFAQEADHDHSDPNHTHKTPQKPVINQEHDHSDPNHTHEAPLGVTQTQPANHSARLVTDQQIDSILKANLVSLEHAESFNKLIIQDAGGRMKPAHTFASELVRKVSQSETLNGMEPSQVLLSIIENARLWYEVPAIYLEKQNLKIREQLGLADTVKYARLSDFFTDRGEYIIREQVAEAQKTNVKNYFEKDLIKIDRRLGLLYNAIGGGILKIYPIPDDENNKWVSQPETSTTKGFKPADTVFVQKSLPLYVQLLQTAKKTGDYSKANQVLEGIKKYQKKYGAAIYPSDDKIELEIAYNKFNVFTKLVRYYGFASLLLIFFVIAQIFSNKKWLNYVVKGLIGVVVVLFILHTSGLISRWYISGNAPWSNAYESIIFVAWSTMLFGFFLGRNSALTITATTFVTAVTLFFASQNWLDPEIANLQPVLNSWWLLVHVSIIVASYGPLTLGMILGIFALFFIVFTTKNNKKKMDIHIKEITIINEMAVTVGLVMLTIGNFLGGMWANESWGRYWGWDPKETWALISIMVYAFVLHMRLIPGLRGRYTFNLWTIIAYFSIMMTYFGVNFYLSGLHSYASGDQVITPTTVYYCVGFVVILGTLAWFQYRKHYKK</sequence>
<dbReference type="InterPro" id="IPR002541">
    <property type="entry name" value="Cyt_c_assembly"/>
</dbReference>
<name>A0A1B8TZL3_9FLAO</name>
<feature type="transmembrane region" description="Helical" evidence="7">
    <location>
        <begin position="1057"/>
        <end position="1079"/>
    </location>
</feature>
<keyword evidence="3" id="KW-0201">Cytochrome c-type biogenesis</keyword>
<evidence type="ECO:0000259" key="9">
    <source>
        <dbReference type="Pfam" id="PF05140"/>
    </source>
</evidence>
<dbReference type="GO" id="GO:0017004">
    <property type="term" value="P:cytochrome complex assembly"/>
    <property type="evidence" value="ECO:0007669"/>
    <property type="project" value="UniProtKB-KW"/>
</dbReference>
<keyword evidence="2 7" id="KW-0812">Transmembrane</keyword>
<comment type="subcellular location">
    <subcellularLocation>
        <location evidence="1">Membrane</location>
        <topology evidence="1">Multi-pass membrane protein</topology>
    </subcellularLocation>
</comment>
<feature type="transmembrane region" description="Helical" evidence="7">
    <location>
        <begin position="851"/>
        <end position="867"/>
    </location>
</feature>
<comment type="caution">
    <text evidence="10">The sequence shown here is derived from an EMBL/GenBank/DDBJ whole genome shotgun (WGS) entry which is preliminary data.</text>
</comment>
<gene>
    <name evidence="10" type="ORF">LPB3_06405</name>
</gene>
<feature type="transmembrane region" description="Helical" evidence="7">
    <location>
        <begin position="874"/>
        <end position="893"/>
    </location>
</feature>
<evidence type="ECO:0000259" key="8">
    <source>
        <dbReference type="Pfam" id="PF01578"/>
    </source>
</evidence>